<keyword evidence="3" id="KW-1185">Reference proteome</keyword>
<dbReference type="STRING" id="631362.Thi970DRAFT_00376"/>
<feature type="coiled-coil region" evidence="1">
    <location>
        <begin position="344"/>
        <end position="371"/>
    </location>
</feature>
<dbReference type="HOGENOM" id="CLU_042901_0_0_6"/>
<dbReference type="Proteomes" id="UP000002964">
    <property type="component" value="Unassembled WGS sequence"/>
</dbReference>
<proteinExistence type="predicted"/>
<organism evidence="2 3">
    <name type="scientific">Thiorhodovibrio frisius</name>
    <dbReference type="NCBI Taxonomy" id="631362"/>
    <lineage>
        <taxon>Bacteria</taxon>
        <taxon>Pseudomonadati</taxon>
        <taxon>Pseudomonadota</taxon>
        <taxon>Gammaproteobacteria</taxon>
        <taxon>Chromatiales</taxon>
        <taxon>Chromatiaceae</taxon>
        <taxon>Thiorhodovibrio</taxon>
    </lineage>
</organism>
<name>H8YW70_9GAMM</name>
<dbReference type="eggNOG" id="ENOG502Z806">
    <property type="taxonomic scope" value="Bacteria"/>
</dbReference>
<dbReference type="OrthoDB" id="9066681at2"/>
<keyword evidence="1" id="KW-0175">Coiled coil</keyword>
<sequence length="388" mass="44261">MSEYQYFEFQTIDRPLTADEMTELRRWSSRAEITPTRFWNEYQWGDFKGSPRRWVEQYFDAFLHVANWGTHWLMLRLPVECMSLTDVNDYLLEDGMEGWQTAEHLVLSFRSETEEPDWEEGSAWLSSLIGVRSGLMRGERRSLYLGWLAQLWAEQLDDASTEPPVPPGLGELDATHRALAEFLRIPDDLIVAAAESSAPLQLREIGSAEIAGWVAERSDAEKDALLTELILDDSAHRLARLRQRIDRELNPVDAGEASNVPRTVAELLDRAETLTRERQAREAAAQAAEQARRATEAAAARKRHLHSLRGHEEALWRKVDDLIGHRQAWAYKEAVDHLKDLRDLATADGSLDALTARIQRLREKHARKSTLISRFDEAGLGCVDRRGA</sequence>
<protein>
    <submittedName>
        <fullName evidence="2">Uncharacterized protein</fullName>
    </submittedName>
</protein>
<evidence type="ECO:0000313" key="3">
    <source>
        <dbReference type="Proteomes" id="UP000002964"/>
    </source>
</evidence>
<accession>H8YW70</accession>
<gene>
    <name evidence="2" type="ORF">Thi970DRAFT_00376</name>
</gene>
<dbReference type="AlphaFoldDB" id="H8YW70"/>
<dbReference type="RefSeq" id="WP_009146835.1">
    <property type="nucleotide sequence ID" value="NZ_CP121471.1"/>
</dbReference>
<evidence type="ECO:0000256" key="1">
    <source>
        <dbReference type="SAM" id="Coils"/>
    </source>
</evidence>
<reference evidence="3" key="1">
    <citation type="submission" date="2011-06" db="EMBL/GenBank/DDBJ databases">
        <authorList>
            <consortium name="US DOE Joint Genome Institute (JGI-PGF)"/>
            <person name="Lucas S."/>
            <person name="Han J."/>
            <person name="Lapidus A."/>
            <person name="Cheng J.-F."/>
            <person name="Goodwin L."/>
            <person name="Pitluck S."/>
            <person name="Peters L."/>
            <person name="Land M.L."/>
            <person name="Hauser L."/>
            <person name="Vogl K."/>
            <person name="Liu Z."/>
            <person name="Overmann J."/>
            <person name="Frigaard N.-U."/>
            <person name="Bryant D.A."/>
            <person name="Woyke T.J."/>
        </authorList>
    </citation>
    <scope>NUCLEOTIDE SEQUENCE [LARGE SCALE GENOMIC DNA]</scope>
    <source>
        <strain evidence="3">970</strain>
    </source>
</reference>
<dbReference type="EMBL" id="JH603164">
    <property type="protein sequence ID" value="EIC23861.1"/>
    <property type="molecule type" value="Genomic_DNA"/>
</dbReference>
<evidence type="ECO:0000313" key="2">
    <source>
        <dbReference type="EMBL" id="EIC23861.1"/>
    </source>
</evidence>
<reference evidence="2 3" key="2">
    <citation type="submission" date="2011-11" db="EMBL/GenBank/DDBJ databases">
        <authorList>
            <consortium name="US DOE Joint Genome Institute"/>
            <person name="Lucas S."/>
            <person name="Han J."/>
            <person name="Lapidus A."/>
            <person name="Cheng J.-F."/>
            <person name="Goodwin L."/>
            <person name="Pitluck S."/>
            <person name="Peters L."/>
            <person name="Ovchinnikova G."/>
            <person name="Zhang X."/>
            <person name="Detter J.C."/>
            <person name="Han C."/>
            <person name="Tapia R."/>
            <person name="Land M."/>
            <person name="Hauser L."/>
            <person name="Kyrpides N."/>
            <person name="Ivanova N."/>
            <person name="Pagani I."/>
            <person name="Vogl K."/>
            <person name="Liu Z."/>
            <person name="Overmann J."/>
            <person name="Frigaard N.-U."/>
            <person name="Bryant D."/>
            <person name="Woyke T."/>
        </authorList>
    </citation>
    <scope>NUCLEOTIDE SEQUENCE [LARGE SCALE GENOMIC DNA]</scope>
    <source>
        <strain evidence="2 3">970</strain>
    </source>
</reference>
<feature type="coiled-coil region" evidence="1">
    <location>
        <begin position="264"/>
        <end position="297"/>
    </location>
</feature>